<evidence type="ECO:0000313" key="2">
    <source>
        <dbReference type="Proteomes" id="UP000679126"/>
    </source>
</evidence>
<reference evidence="2" key="1">
    <citation type="submission" date="2021-03" db="EMBL/GenBank/DDBJ databases">
        <title>Assistant Professor.</title>
        <authorList>
            <person name="Huq M.A."/>
        </authorList>
    </citation>
    <scope>NUCLEOTIDE SEQUENCE [LARGE SCALE GENOMIC DNA]</scope>
    <source>
        <strain evidence="2">MAH-28</strain>
    </source>
</reference>
<comment type="caution">
    <text evidence="1">The sequence shown here is derived from an EMBL/GenBank/DDBJ whole genome shotgun (WGS) entry which is preliminary data.</text>
</comment>
<accession>A0ABS3Y9K1</accession>
<proteinExistence type="predicted"/>
<dbReference type="EMBL" id="JAGHKP010000001">
    <property type="protein sequence ID" value="MBO9151316.1"/>
    <property type="molecule type" value="Genomic_DNA"/>
</dbReference>
<name>A0ABS3Y9K1_9BACT</name>
<gene>
    <name evidence="1" type="ORF">J7I43_03795</name>
</gene>
<sequence length="224" mass="25620">MPAFTDTELQKKFCEGFSFFPFKYLEQHDTLIYKCYTGKDDLRKLLEWHSREHDSSHYSVKITKKLKHTDIPAAEELLQLLQQAGEWCTARAFAAKLHPAARKLTAGIGKCHSLVAAYLIETLRPVAAKLADKYLGTDVEGVEQIERTIQAFIRSTDEPYALLKTLSSKKTSASGRSFGEEDREYLSKITAAMEIFQAHQTRNIDLLDAWKHRQMIHNNCRALN</sequence>
<dbReference type="Proteomes" id="UP000679126">
    <property type="component" value="Unassembled WGS sequence"/>
</dbReference>
<evidence type="ECO:0000313" key="1">
    <source>
        <dbReference type="EMBL" id="MBO9151316.1"/>
    </source>
</evidence>
<dbReference type="RefSeq" id="WP_209143403.1">
    <property type="nucleotide sequence ID" value="NZ_JAGHKP010000001.1"/>
</dbReference>
<keyword evidence="2" id="KW-1185">Reference proteome</keyword>
<protein>
    <submittedName>
        <fullName evidence="1">Uncharacterized protein</fullName>
    </submittedName>
</protein>
<organism evidence="1 2">
    <name type="scientific">Chitinophaga chungangae</name>
    <dbReference type="NCBI Taxonomy" id="2821488"/>
    <lineage>
        <taxon>Bacteria</taxon>
        <taxon>Pseudomonadati</taxon>
        <taxon>Bacteroidota</taxon>
        <taxon>Chitinophagia</taxon>
        <taxon>Chitinophagales</taxon>
        <taxon>Chitinophagaceae</taxon>
        <taxon>Chitinophaga</taxon>
    </lineage>
</organism>